<feature type="domain" description="Myb/SANT-like" evidence="2">
    <location>
        <begin position="18"/>
        <end position="112"/>
    </location>
</feature>
<accession>A0AAV2G6Q6</accession>
<dbReference type="EMBL" id="OZ034821">
    <property type="protein sequence ID" value="CAL1405932.1"/>
    <property type="molecule type" value="Genomic_DNA"/>
</dbReference>
<reference evidence="3 4" key="1">
    <citation type="submission" date="2024-04" db="EMBL/GenBank/DDBJ databases">
        <authorList>
            <person name="Fracassetti M."/>
        </authorList>
    </citation>
    <scope>NUCLEOTIDE SEQUENCE [LARGE SCALE GENOMIC DNA]</scope>
</reference>
<sequence>MRKKKAVVAAAGSRSYTYWDNRHDAAFLECLLELTEKGQIEAGTCKNGVFYELEHMMEMKVPGCGVKAKPTIMNRIKRLKNWYHATVLMRNQSGFGWDVENSCIDAHKDVWEPFIQKNPTCKSFNRVPFPQFFDLAPVFANGRATGDMGFSGNDPQILSESGSDDDEETPIMLDEMNSPATDEVMANIINDGVEARAKESRKRPAAPSAAGPSDKRKKGQYQVDGMATGSSDKKKKGQAVQADDGLAAVTTEMKDLTPLIKQSVDTIASALGQSEEHHVMRRDLMKHLDELEGLSTVQKVLVFRRLNNNPSDLKSFYDLDKENKLTLVLDILSP</sequence>
<dbReference type="Pfam" id="PF12776">
    <property type="entry name" value="Myb_DNA-bind_3"/>
    <property type="match status" value="1"/>
</dbReference>
<dbReference type="AlphaFoldDB" id="A0AAV2G6Q6"/>
<evidence type="ECO:0000256" key="1">
    <source>
        <dbReference type="SAM" id="MobiDB-lite"/>
    </source>
</evidence>
<evidence type="ECO:0000313" key="4">
    <source>
        <dbReference type="Proteomes" id="UP001497516"/>
    </source>
</evidence>
<dbReference type="PANTHER" id="PTHR46250:SF18">
    <property type="entry name" value="MYB_SANT-LIKE DOMAIN-CONTAINING PROTEIN"/>
    <property type="match status" value="1"/>
</dbReference>
<keyword evidence="4" id="KW-1185">Reference proteome</keyword>
<protein>
    <recommendedName>
        <fullName evidence="2">Myb/SANT-like domain-containing protein</fullName>
    </recommendedName>
</protein>
<dbReference type="InterPro" id="IPR024752">
    <property type="entry name" value="Myb/SANT-like_dom"/>
</dbReference>
<proteinExistence type="predicted"/>
<dbReference type="PANTHER" id="PTHR46250">
    <property type="entry name" value="MYB/SANT-LIKE DNA-BINDING DOMAIN PROTEIN-RELATED"/>
    <property type="match status" value="1"/>
</dbReference>
<evidence type="ECO:0000313" key="3">
    <source>
        <dbReference type="EMBL" id="CAL1405932.1"/>
    </source>
</evidence>
<dbReference type="Proteomes" id="UP001497516">
    <property type="component" value="Chromosome 8"/>
</dbReference>
<name>A0AAV2G6Q6_9ROSI</name>
<organism evidence="3 4">
    <name type="scientific">Linum trigynum</name>
    <dbReference type="NCBI Taxonomy" id="586398"/>
    <lineage>
        <taxon>Eukaryota</taxon>
        <taxon>Viridiplantae</taxon>
        <taxon>Streptophyta</taxon>
        <taxon>Embryophyta</taxon>
        <taxon>Tracheophyta</taxon>
        <taxon>Spermatophyta</taxon>
        <taxon>Magnoliopsida</taxon>
        <taxon>eudicotyledons</taxon>
        <taxon>Gunneridae</taxon>
        <taxon>Pentapetalae</taxon>
        <taxon>rosids</taxon>
        <taxon>fabids</taxon>
        <taxon>Malpighiales</taxon>
        <taxon>Linaceae</taxon>
        <taxon>Linum</taxon>
    </lineage>
</organism>
<feature type="region of interest" description="Disordered" evidence="1">
    <location>
        <begin position="146"/>
        <end position="181"/>
    </location>
</feature>
<gene>
    <name evidence="3" type="ORF">LTRI10_LOCUS45691</name>
</gene>
<evidence type="ECO:0000259" key="2">
    <source>
        <dbReference type="Pfam" id="PF12776"/>
    </source>
</evidence>
<feature type="region of interest" description="Disordered" evidence="1">
    <location>
        <begin position="195"/>
        <end position="240"/>
    </location>
</feature>